<keyword evidence="2" id="KW-0067">ATP-binding</keyword>
<evidence type="ECO:0000256" key="2">
    <source>
        <dbReference type="ARBA" id="ARBA00022840"/>
    </source>
</evidence>
<keyword evidence="1" id="KW-0547">Nucleotide-binding</keyword>
<evidence type="ECO:0000256" key="1">
    <source>
        <dbReference type="ARBA" id="ARBA00022741"/>
    </source>
</evidence>
<dbReference type="STRING" id="53254.SAMN05660750_03206"/>
<reference evidence="6 8" key="1">
    <citation type="submission" date="2015-10" db="EMBL/GenBank/DDBJ databases">
        <title>Draft genome of Bosea thiooxidans.</title>
        <authorList>
            <person name="Wang X."/>
        </authorList>
    </citation>
    <scope>NUCLEOTIDE SEQUENCE [LARGE SCALE GENOMIC DNA]</scope>
    <source>
        <strain evidence="6 8">CGMCC 9174</strain>
    </source>
</reference>
<dbReference type="SUPFAM" id="SSF52540">
    <property type="entry name" value="P-loop containing nucleoside triphosphate hydrolases"/>
    <property type="match status" value="1"/>
</dbReference>
<dbReference type="Pfam" id="PF07726">
    <property type="entry name" value="AAA_3"/>
    <property type="match status" value="1"/>
</dbReference>
<dbReference type="Proteomes" id="UP000051562">
    <property type="component" value="Unassembled WGS sequence"/>
</dbReference>
<dbReference type="InterPro" id="IPR011703">
    <property type="entry name" value="ATPase_AAA-3"/>
</dbReference>
<evidence type="ECO:0000313" key="9">
    <source>
        <dbReference type="Proteomes" id="UP000190130"/>
    </source>
</evidence>
<dbReference type="GO" id="GO:0016887">
    <property type="term" value="F:ATP hydrolysis activity"/>
    <property type="evidence" value="ECO:0007669"/>
    <property type="project" value="InterPro"/>
</dbReference>
<feature type="domain" description="ATPase AAA-3" evidence="4">
    <location>
        <begin position="49"/>
        <end position="177"/>
    </location>
</feature>
<evidence type="ECO:0000259" key="5">
    <source>
        <dbReference type="Pfam" id="PF17863"/>
    </source>
</evidence>
<keyword evidence="8" id="KW-1185">Reference proteome</keyword>
<dbReference type="Pfam" id="PF17863">
    <property type="entry name" value="AAA_lid_2"/>
    <property type="match status" value="1"/>
</dbReference>
<accession>A0A0Q3PME4</accession>
<dbReference type="InterPro" id="IPR050764">
    <property type="entry name" value="CbbQ/NirQ/NorQ/GpvN"/>
</dbReference>
<dbReference type="Gene3D" id="1.10.8.80">
    <property type="entry name" value="Magnesium chelatase subunit I, C-Terminal domain"/>
    <property type="match status" value="1"/>
</dbReference>
<dbReference type="CDD" id="cd00009">
    <property type="entry name" value="AAA"/>
    <property type="match status" value="1"/>
</dbReference>
<gene>
    <name evidence="6" type="ORF">ARD30_11815</name>
    <name evidence="7" type="ORF">SAMN05660750_03206</name>
</gene>
<dbReference type="EMBL" id="LMAR01000032">
    <property type="protein sequence ID" value="KQK30958.1"/>
    <property type="molecule type" value="Genomic_DNA"/>
</dbReference>
<dbReference type="Gene3D" id="3.40.50.300">
    <property type="entry name" value="P-loop containing nucleotide triphosphate hydrolases"/>
    <property type="match status" value="1"/>
</dbReference>
<comment type="similarity">
    <text evidence="3">Belongs to the MoxR family.</text>
</comment>
<evidence type="ECO:0000256" key="3">
    <source>
        <dbReference type="ARBA" id="ARBA00061607"/>
    </source>
</evidence>
<dbReference type="InterPro" id="IPR027417">
    <property type="entry name" value="P-loop_NTPase"/>
</dbReference>
<dbReference type="Proteomes" id="UP000190130">
    <property type="component" value="Unassembled WGS sequence"/>
</dbReference>
<dbReference type="AlphaFoldDB" id="A0A0Q3PME4"/>
<dbReference type="PANTHER" id="PTHR42759:SF1">
    <property type="entry name" value="MAGNESIUM-CHELATASE SUBUNIT CHLD"/>
    <property type="match status" value="1"/>
</dbReference>
<feature type="domain" description="ChlI/MoxR AAA lid" evidence="5">
    <location>
        <begin position="260"/>
        <end position="324"/>
    </location>
</feature>
<proteinExistence type="inferred from homology"/>
<organism evidence="6 8">
    <name type="scientific">Bosea thiooxidans</name>
    <dbReference type="NCBI Taxonomy" id="53254"/>
    <lineage>
        <taxon>Bacteria</taxon>
        <taxon>Pseudomonadati</taxon>
        <taxon>Pseudomonadota</taxon>
        <taxon>Alphaproteobacteria</taxon>
        <taxon>Hyphomicrobiales</taxon>
        <taxon>Boseaceae</taxon>
        <taxon>Bosea</taxon>
    </lineage>
</organism>
<dbReference type="OrthoDB" id="9808397at2"/>
<dbReference type="InterPro" id="IPR041628">
    <property type="entry name" value="ChlI/MoxR_AAA_lid"/>
</dbReference>
<reference evidence="7 9" key="2">
    <citation type="submission" date="2017-02" db="EMBL/GenBank/DDBJ databases">
        <authorList>
            <person name="Peterson S.W."/>
        </authorList>
    </citation>
    <scope>NUCLEOTIDE SEQUENCE [LARGE SCALE GENOMIC DNA]</scope>
    <source>
        <strain evidence="7 9">DSM 9653</strain>
    </source>
</reference>
<evidence type="ECO:0000313" key="7">
    <source>
        <dbReference type="EMBL" id="SKB94763.1"/>
    </source>
</evidence>
<name>A0A0Q3PME4_9HYPH</name>
<dbReference type="EMBL" id="FUYX01000008">
    <property type="protein sequence ID" value="SKB94763.1"/>
    <property type="molecule type" value="Genomic_DNA"/>
</dbReference>
<sequence>MRDPLPAGDATTAPRDAIRELQQRMNADIIGQERVVERIVIALLANGNVLLEGLPGLAKTRAIKSLSKNLQSDFSRIQFTPDLLPSDVTGGEILRADGQFEFRKGPVFGNLVLADEINRAPPKVQSALLEAMEERHVTVAGKRYDLPPLFMVLATQNPIEQEGTYPLPEAQMDRFLMHVRIDYPSDADEVKVMRLVRAESAATTGSPAAAPAPIPQKVIFDARVEIDRVTTKDVVESYMVGLIAATRRPAEYGDHLKNWIAVGASPRGSLALDKCSRTYAWLQGRDYVTPEDVQAVAHDCLRHRVALGYEAGAEGVNADAVLDEVVKQVAVAA</sequence>
<dbReference type="RefSeq" id="WP_055727786.1">
    <property type="nucleotide sequence ID" value="NZ_FUYX01000008.1"/>
</dbReference>
<dbReference type="FunFam" id="3.40.50.300:FF:000640">
    <property type="entry name" value="MoxR family ATPase"/>
    <property type="match status" value="1"/>
</dbReference>
<evidence type="ECO:0000313" key="8">
    <source>
        <dbReference type="Proteomes" id="UP000051562"/>
    </source>
</evidence>
<dbReference type="PIRSF" id="PIRSF002849">
    <property type="entry name" value="AAA_ATPase_chaperone_MoxR_prd"/>
    <property type="match status" value="1"/>
</dbReference>
<dbReference type="GO" id="GO:0005524">
    <property type="term" value="F:ATP binding"/>
    <property type="evidence" value="ECO:0007669"/>
    <property type="project" value="UniProtKB-KW"/>
</dbReference>
<evidence type="ECO:0000259" key="4">
    <source>
        <dbReference type="Pfam" id="PF07726"/>
    </source>
</evidence>
<dbReference type="PANTHER" id="PTHR42759">
    <property type="entry name" value="MOXR FAMILY PROTEIN"/>
    <property type="match status" value="1"/>
</dbReference>
<protein>
    <submittedName>
        <fullName evidence="6">AAA family ATPase</fullName>
    </submittedName>
    <submittedName>
        <fullName evidence="7">MoxR-like ATPase</fullName>
    </submittedName>
</protein>
<evidence type="ECO:0000313" key="6">
    <source>
        <dbReference type="EMBL" id="KQK30958.1"/>
    </source>
</evidence>